<evidence type="ECO:0000313" key="5">
    <source>
        <dbReference type="EMBL" id="RLQ87719.1"/>
    </source>
</evidence>
<dbReference type="Pfam" id="PF07969">
    <property type="entry name" value="Amidohydro_3"/>
    <property type="match status" value="1"/>
</dbReference>
<keyword evidence="6" id="KW-1185">Reference proteome</keyword>
<keyword evidence="5" id="KW-0378">Hydrolase</keyword>
<keyword evidence="1" id="KW-0862">Zinc</keyword>
<dbReference type="NCBIfam" id="TIGR00857">
    <property type="entry name" value="pyrC_multi"/>
    <property type="match status" value="1"/>
</dbReference>
<dbReference type="InterPro" id="IPR050138">
    <property type="entry name" value="DHOase/Allantoinase_Hydrolase"/>
</dbReference>
<dbReference type="PANTHER" id="PTHR43668:SF2">
    <property type="entry name" value="ALLANTOINASE"/>
    <property type="match status" value="1"/>
</dbReference>
<accession>A0A3L7JBA5</accession>
<dbReference type="GO" id="GO:0006221">
    <property type="term" value="P:pyrimidine nucleotide biosynthetic process"/>
    <property type="evidence" value="ECO:0007669"/>
    <property type="project" value="UniProtKB-KW"/>
</dbReference>
<keyword evidence="2" id="KW-0665">Pyrimidine biosynthesis</keyword>
<dbReference type="EC" id="3.5.2.3" evidence="5"/>
<gene>
    <name evidence="5" type="ORF">D8780_05365</name>
</gene>
<dbReference type="CDD" id="cd01317">
    <property type="entry name" value="DHOase_IIa"/>
    <property type="match status" value="1"/>
</dbReference>
<proteinExistence type="predicted"/>
<dbReference type="InterPro" id="IPR024403">
    <property type="entry name" value="DHOase_cat"/>
</dbReference>
<reference evidence="5 6" key="1">
    <citation type="submission" date="2018-10" db="EMBL/GenBank/DDBJ databases">
        <title>Notoacmeibacter sp. M2BS9Y-3-1, whole genome shotgun sequence.</title>
        <authorList>
            <person name="Tuo L."/>
        </authorList>
    </citation>
    <scope>NUCLEOTIDE SEQUENCE [LARGE SCALE GENOMIC DNA]</scope>
    <source>
        <strain evidence="5 6">M2BS9Y-3-1</strain>
    </source>
</reference>
<dbReference type="SUPFAM" id="SSF51556">
    <property type="entry name" value="Metallo-dependent hydrolases"/>
    <property type="match status" value="1"/>
</dbReference>
<evidence type="ECO:0000256" key="2">
    <source>
        <dbReference type="ARBA" id="ARBA00022975"/>
    </source>
</evidence>
<dbReference type="RefSeq" id="WP_121644683.1">
    <property type="nucleotide sequence ID" value="NZ_RCWN01000001.1"/>
</dbReference>
<dbReference type="GO" id="GO:0004151">
    <property type="term" value="F:dihydroorotase activity"/>
    <property type="evidence" value="ECO:0007669"/>
    <property type="project" value="UniProtKB-EC"/>
</dbReference>
<comment type="caution">
    <text evidence="5">The sequence shown here is derived from an EMBL/GenBank/DDBJ whole genome shotgun (WGS) entry which is preliminary data.</text>
</comment>
<name>A0A3L7JBA5_9HYPH</name>
<dbReference type="SUPFAM" id="SSF51338">
    <property type="entry name" value="Composite domain of metallo-dependent hydrolases"/>
    <property type="match status" value="1"/>
</dbReference>
<evidence type="ECO:0000256" key="1">
    <source>
        <dbReference type="ARBA" id="ARBA00022833"/>
    </source>
</evidence>
<dbReference type="EMBL" id="RCWN01000001">
    <property type="protein sequence ID" value="RLQ87719.1"/>
    <property type="molecule type" value="Genomic_DNA"/>
</dbReference>
<dbReference type="Gene3D" id="2.30.40.10">
    <property type="entry name" value="Urease, subunit C, domain 1"/>
    <property type="match status" value="1"/>
</dbReference>
<dbReference type="AlphaFoldDB" id="A0A3L7JBA5"/>
<dbReference type="NCBIfam" id="NF006558">
    <property type="entry name" value="PRK09059.1"/>
    <property type="match status" value="1"/>
</dbReference>
<dbReference type="InterPro" id="IPR013108">
    <property type="entry name" value="Amidohydro_3"/>
</dbReference>
<evidence type="ECO:0000259" key="3">
    <source>
        <dbReference type="Pfam" id="PF07969"/>
    </source>
</evidence>
<dbReference type="GO" id="GO:0046872">
    <property type="term" value="F:metal ion binding"/>
    <property type="evidence" value="ECO:0007669"/>
    <property type="project" value="InterPro"/>
</dbReference>
<evidence type="ECO:0000313" key="6">
    <source>
        <dbReference type="Proteomes" id="UP000281094"/>
    </source>
</evidence>
<dbReference type="Gene3D" id="3.20.20.140">
    <property type="entry name" value="Metal-dependent hydrolases"/>
    <property type="match status" value="1"/>
</dbReference>
<dbReference type="Proteomes" id="UP000281094">
    <property type="component" value="Unassembled WGS sequence"/>
</dbReference>
<dbReference type="Pfam" id="PF12890">
    <property type="entry name" value="DHOase"/>
    <property type="match status" value="1"/>
</dbReference>
<protein>
    <submittedName>
        <fullName evidence="5">Dihydroorotase</fullName>
        <ecNumber evidence="5">3.5.2.3</ecNumber>
    </submittedName>
</protein>
<feature type="domain" description="Amidohydrolase 3" evidence="3">
    <location>
        <begin position="346"/>
        <end position="426"/>
    </location>
</feature>
<organism evidence="5 6">
    <name type="scientific">Notoacmeibacter ruber</name>
    <dbReference type="NCBI Taxonomy" id="2670375"/>
    <lineage>
        <taxon>Bacteria</taxon>
        <taxon>Pseudomonadati</taxon>
        <taxon>Pseudomonadota</taxon>
        <taxon>Alphaproteobacteria</taxon>
        <taxon>Hyphomicrobiales</taxon>
        <taxon>Notoacmeibacteraceae</taxon>
        <taxon>Notoacmeibacter</taxon>
    </lineage>
</organism>
<sequence length="430" mass="45989">MSTTLLTHGRIVDPSRRMDTIGAVLIEDDKIVGAGPDGLNQGAPEGATIIDCRGHVIAPGLVDGRVFIGEPGFEHRETIRSASEAAAAGGVTSLVMMPDTSPVMDQPSLVEYVLRTARATSLVRIHPAAAVTRGLGGSEMTEFGLLREAGAVAFTDGRHTLDNPVVLRRAMSYARDFDALIAMETQDNALAANGVMNEGKLATLMGLPGIPREAELIPLQRDLALAALTGARYHAAKISCVMSADAIRRAKDNGHRVTAGVSINHLSLNENDVQGYRTFYRLSPPLRDELERHAMANALADGTIDIVVSSHDPQDVDTKRLPFDEAAPGAIGLETLLAALLRRVHDGTLPLMRAIEVVTSAPASLFGLPYGTLRPGAKADIAIIDLDAPWEVSDKDLRSHSRNSCFENARMSGRVLRTMVSGETVFELND</sequence>
<dbReference type="InterPro" id="IPR032466">
    <property type="entry name" value="Metal_Hydrolase"/>
</dbReference>
<dbReference type="GO" id="GO:0006145">
    <property type="term" value="P:purine nucleobase catabolic process"/>
    <property type="evidence" value="ECO:0007669"/>
    <property type="project" value="TreeGrafter"/>
</dbReference>
<evidence type="ECO:0000259" key="4">
    <source>
        <dbReference type="Pfam" id="PF12890"/>
    </source>
</evidence>
<dbReference type="GO" id="GO:0005737">
    <property type="term" value="C:cytoplasm"/>
    <property type="evidence" value="ECO:0007669"/>
    <property type="project" value="TreeGrafter"/>
</dbReference>
<dbReference type="GO" id="GO:0004038">
    <property type="term" value="F:allantoinase activity"/>
    <property type="evidence" value="ECO:0007669"/>
    <property type="project" value="TreeGrafter"/>
</dbReference>
<dbReference type="InterPro" id="IPR004722">
    <property type="entry name" value="DHOase"/>
</dbReference>
<dbReference type="PANTHER" id="PTHR43668">
    <property type="entry name" value="ALLANTOINASE"/>
    <property type="match status" value="1"/>
</dbReference>
<dbReference type="InterPro" id="IPR011059">
    <property type="entry name" value="Metal-dep_hydrolase_composite"/>
</dbReference>
<feature type="domain" description="Dihydroorotase catalytic" evidence="4">
    <location>
        <begin position="54"/>
        <end position="240"/>
    </location>
</feature>